<dbReference type="PANTHER" id="PTHR35861:SF1">
    <property type="entry name" value="PHAGE TAIL SHEATH PROTEIN"/>
    <property type="match status" value="1"/>
</dbReference>
<dbReference type="AlphaFoldDB" id="A0A1H8LGD4"/>
<dbReference type="PANTHER" id="PTHR35861">
    <property type="match status" value="1"/>
</dbReference>
<dbReference type="InterPro" id="IPR052042">
    <property type="entry name" value="Tail_sheath_structural"/>
</dbReference>
<dbReference type="Gene3D" id="3.40.50.11780">
    <property type="match status" value="1"/>
</dbReference>
<reference evidence="4 5" key="1">
    <citation type="submission" date="2016-10" db="EMBL/GenBank/DDBJ databases">
        <authorList>
            <person name="de Groot N.N."/>
        </authorList>
    </citation>
    <scope>NUCLEOTIDE SEQUENCE [LARGE SCALE GENOMIC DNA]</scope>
    <source>
        <strain evidence="4 5">Nl18</strain>
    </source>
</reference>
<proteinExistence type="inferred from homology"/>
<evidence type="ECO:0000313" key="5">
    <source>
        <dbReference type="Proteomes" id="UP000183898"/>
    </source>
</evidence>
<evidence type="ECO:0000259" key="2">
    <source>
        <dbReference type="Pfam" id="PF04984"/>
    </source>
</evidence>
<evidence type="ECO:0000256" key="1">
    <source>
        <dbReference type="ARBA" id="ARBA00008005"/>
    </source>
</evidence>
<name>A0A1H8LGD4_9PROT</name>
<dbReference type="RefSeq" id="WP_074747590.1">
    <property type="nucleotide sequence ID" value="NZ_FOCT01000010.1"/>
</dbReference>
<protein>
    <recommendedName>
        <fullName evidence="6">Tail sheath protein C-terminal domain-containing protein</fullName>
    </recommendedName>
</protein>
<gene>
    <name evidence="4" type="ORF">SAMN05216404_11095</name>
</gene>
<accession>A0A1H8LGD4</accession>
<organism evidence="4 5">
    <name type="scientific">Nitrosospira multiformis</name>
    <dbReference type="NCBI Taxonomy" id="1231"/>
    <lineage>
        <taxon>Bacteria</taxon>
        <taxon>Pseudomonadati</taxon>
        <taxon>Pseudomonadota</taxon>
        <taxon>Betaproteobacteria</taxon>
        <taxon>Nitrosomonadales</taxon>
        <taxon>Nitrosomonadaceae</taxon>
        <taxon>Nitrosospira</taxon>
    </lineage>
</organism>
<dbReference type="Pfam" id="PF17482">
    <property type="entry name" value="Phage_sheath_1C"/>
    <property type="match status" value="1"/>
</dbReference>
<sequence length="538" mass="57806">MPVTVTYPGIYIEEIPSSTHTIAAAPTNIAVFIGYTHPFKTPKTQFGKAILLFSFTDYERNFGGFFDSPIFSPAKPKPTDAVDNFFGNLPLAVNQFFLNGGTMCYVVGLEAKFEGEPLDPGSADIGGITFTARELTDSTHEMRVAITPTGVSPTSPPTSPVSATEADIVITYGSGTGAIVEVYRQVKLSEIETRIGTGTKAVSSLVTVKPTSGSLPTSYPPKTDKVLSGVTGVPPLIAPDFLDVLEDDSSLDKVSIFNLMVLPGVTSSTVLSRVLDFCERKRAFLIMDPPPPPDDDATLPRDAYFQLVENQIGTKAPLAPNTAIYFPYIKSNNPQTGEPIELPPAGTVAGIFARTDLNRGVWKAPAGLETTILGTTGVVPAGEMSDRRQGTLNQIAVNCLRSFPGAGTVVFGARTSVGADANTSQQQWKYVPVRRMTLFLEQTLYNNLGWVVFEPNDEPLWTAIRTSIEAFMLGLFRQGAFQGSKPSEAFQVKCDNQTTTQADIDNGKVNIVVAFAPLKPAEFVIIKIAQLAGQTQTA</sequence>
<dbReference type="InterPro" id="IPR035089">
    <property type="entry name" value="Phage_sheath_subtilisin"/>
</dbReference>
<dbReference type="InterPro" id="IPR020287">
    <property type="entry name" value="Tail_sheath_C"/>
</dbReference>
<dbReference type="EMBL" id="FOCT01000010">
    <property type="protein sequence ID" value="SEO04185.1"/>
    <property type="molecule type" value="Genomic_DNA"/>
</dbReference>
<feature type="domain" description="Tail sheath protein subtilisin-like" evidence="2">
    <location>
        <begin position="257"/>
        <end position="416"/>
    </location>
</feature>
<evidence type="ECO:0008006" key="6">
    <source>
        <dbReference type="Google" id="ProtNLM"/>
    </source>
</evidence>
<feature type="domain" description="Tail sheath protein C-terminal" evidence="3">
    <location>
        <begin position="424"/>
        <end position="528"/>
    </location>
</feature>
<comment type="similarity">
    <text evidence="1">Belongs to the myoviridae tail sheath protein family.</text>
</comment>
<evidence type="ECO:0000313" key="4">
    <source>
        <dbReference type="EMBL" id="SEO04185.1"/>
    </source>
</evidence>
<dbReference type="Pfam" id="PF04984">
    <property type="entry name" value="Phage_sheath_1"/>
    <property type="match status" value="1"/>
</dbReference>
<evidence type="ECO:0000259" key="3">
    <source>
        <dbReference type="Pfam" id="PF17482"/>
    </source>
</evidence>
<dbReference type="Proteomes" id="UP000183898">
    <property type="component" value="Unassembled WGS sequence"/>
</dbReference>